<comment type="caution">
    <text evidence="1">The sequence shown here is derived from an EMBL/GenBank/DDBJ whole genome shotgun (WGS) entry which is preliminary data.</text>
</comment>
<gene>
    <name evidence="1" type="ORF">MSPICULIGERA_LOCUS13669</name>
</gene>
<dbReference type="EMBL" id="CATQJA010002637">
    <property type="protein sequence ID" value="CAJ0575358.1"/>
    <property type="molecule type" value="Genomic_DNA"/>
</dbReference>
<protein>
    <submittedName>
        <fullName evidence="1">Uncharacterized protein</fullName>
    </submittedName>
</protein>
<dbReference type="Proteomes" id="UP001177023">
    <property type="component" value="Unassembled WGS sequence"/>
</dbReference>
<evidence type="ECO:0000313" key="2">
    <source>
        <dbReference type="Proteomes" id="UP001177023"/>
    </source>
</evidence>
<sequence>MRRPAVYLGHDPADGLPKYYTWGEVRNACQSSISALSPGRLFTFETCAPTGHVRGFQELPPEDQTGQRKLDGVLTIKDVVSRLGHDIWGLQLGPVFLTEACKTLTIADYESWMGVFQWSWASKRFQLLTSTRIVQEDTGHFREIRQCKTKFIKRTASAKKSDVTVGKEAVIADDGSDGEDEETARPTGRLVEGAVLQKKDNHFVVWVVGFGLCKSDVRAGSEVPRQKLMSGDFVQGYLRDDLPDSFLDNWTLIAPPPDLSWRVIRSGRGDISVQCQLTTRTRDLHIGKAVFRYSSDFADVYDIHNRISATQQLPVNVLMGWLEERSRFYVKEMVTPKPLVEGQKATHDLEEVEIEELPLVDINQNGEEDANEVVDTNINAYVVLIYPNDHYGLYSISKPGGILLHAPTKAGGRMKLGTRVIVDCVNRDAKVHRDAFNSVDYDFYPNCATKLMKPGKKLQNCNLHGDRTKGDGAGVRTGRLMLIADLRYDVNTGVYTHSDANSDKPKLRVKDSMKLVQTPRYDCIYTCKIYCDYKATKLRDDFFSTGPEWTILELRKSTAPNANLPAAPIITDLAPLDVLHSRESIQKAPFSSVVVRGCVVQKPVVVSHRLCSAPATVPPAPTPVAKNVAPAIGAEIAPTDNAKVPRSSDDRLPEIPNSHHRDGWYYGFAYIDSYKPNPETKTPKRSLKVRTMFGEVYQAICDSDQWNAVRGRWVEFQLKEFEHGRKGDNIRTLSEAKQRLFPTLSVPKSGVGLTMQLPGVYTGSDGGKPTFRTNFSGAELIRGSEAQQTIYTQDSIYTLNLIFVVQSRRFELVTSSYVRKVVEEDEGDVRWGDGAYSVSGDSETDGDSDIDDASRVENVMKASDAASDESDADPDDLKHIEAYLKAAKSVDQKTSVVDASVLDGLAEAFHVFVNDPVLYEEIELLLKGNPLLVAIRRMKKLVPIN</sequence>
<evidence type="ECO:0000313" key="1">
    <source>
        <dbReference type="EMBL" id="CAJ0575358.1"/>
    </source>
</evidence>
<feature type="non-terminal residue" evidence="1">
    <location>
        <position position="1"/>
    </location>
</feature>
<organism evidence="1 2">
    <name type="scientific">Mesorhabditis spiculigera</name>
    <dbReference type="NCBI Taxonomy" id="96644"/>
    <lineage>
        <taxon>Eukaryota</taxon>
        <taxon>Metazoa</taxon>
        <taxon>Ecdysozoa</taxon>
        <taxon>Nematoda</taxon>
        <taxon>Chromadorea</taxon>
        <taxon>Rhabditida</taxon>
        <taxon>Rhabditina</taxon>
        <taxon>Rhabditomorpha</taxon>
        <taxon>Rhabditoidea</taxon>
        <taxon>Rhabditidae</taxon>
        <taxon>Mesorhabditinae</taxon>
        <taxon>Mesorhabditis</taxon>
    </lineage>
</organism>
<dbReference type="AlphaFoldDB" id="A0AA36G7B4"/>
<proteinExistence type="predicted"/>
<name>A0AA36G7B4_9BILA</name>
<reference evidence="1" key="1">
    <citation type="submission" date="2023-06" db="EMBL/GenBank/DDBJ databases">
        <authorList>
            <person name="Delattre M."/>
        </authorList>
    </citation>
    <scope>NUCLEOTIDE SEQUENCE</scope>
    <source>
        <strain evidence="1">AF72</strain>
    </source>
</reference>
<accession>A0AA36G7B4</accession>
<keyword evidence="2" id="KW-1185">Reference proteome</keyword>